<keyword evidence="6" id="KW-0547">Nucleotide-binding</keyword>
<feature type="domain" description="Poly A polymerase head" evidence="10">
    <location>
        <begin position="46"/>
        <end position="171"/>
    </location>
</feature>
<evidence type="ECO:0000256" key="6">
    <source>
        <dbReference type="ARBA" id="ARBA00022741"/>
    </source>
</evidence>
<dbReference type="NCBIfam" id="TIGR00277">
    <property type="entry name" value="HDIG"/>
    <property type="match status" value="1"/>
</dbReference>
<evidence type="ECO:0000256" key="1">
    <source>
        <dbReference type="ARBA" id="ARBA00001946"/>
    </source>
</evidence>
<keyword evidence="2 8" id="KW-0808">Transferase</keyword>
<dbReference type="GO" id="GO:0016779">
    <property type="term" value="F:nucleotidyltransferase activity"/>
    <property type="evidence" value="ECO:0007669"/>
    <property type="project" value="UniProtKB-KW"/>
</dbReference>
<feature type="coiled-coil region" evidence="9">
    <location>
        <begin position="394"/>
        <end position="421"/>
    </location>
</feature>
<evidence type="ECO:0000259" key="11">
    <source>
        <dbReference type="Pfam" id="PF01966"/>
    </source>
</evidence>
<dbReference type="InterPro" id="IPR043519">
    <property type="entry name" value="NT_sf"/>
</dbReference>
<dbReference type="InterPro" id="IPR050264">
    <property type="entry name" value="Bact_CCA-adding_enz_type3_sf"/>
</dbReference>
<comment type="caution">
    <text evidence="13">The sequence shown here is derived from an EMBL/GenBank/DDBJ whole genome shotgun (WGS) entry which is preliminary data.</text>
</comment>
<dbReference type="GO" id="GO:0046872">
    <property type="term" value="F:metal ion binding"/>
    <property type="evidence" value="ECO:0007669"/>
    <property type="project" value="UniProtKB-KW"/>
</dbReference>
<feature type="domain" description="tRNA nucleotidyltransferase/poly(A) polymerase RNA and SrmB- binding" evidence="12">
    <location>
        <begin position="198"/>
        <end position="257"/>
    </location>
</feature>
<dbReference type="Gene3D" id="1.10.3090.10">
    <property type="entry name" value="cca-adding enzyme, domain 2"/>
    <property type="match status" value="1"/>
</dbReference>
<evidence type="ECO:0000256" key="3">
    <source>
        <dbReference type="ARBA" id="ARBA00022694"/>
    </source>
</evidence>
<dbReference type="Pfam" id="PF01966">
    <property type="entry name" value="HD"/>
    <property type="match status" value="1"/>
</dbReference>
<keyword evidence="5" id="KW-0479">Metal-binding</keyword>
<feature type="domain" description="HD" evidence="11">
    <location>
        <begin position="286"/>
        <end position="365"/>
    </location>
</feature>
<dbReference type="AlphaFoldDB" id="A0A831TGY9"/>
<dbReference type="EMBL" id="DSIY01000251">
    <property type="protein sequence ID" value="HEG91894.1"/>
    <property type="molecule type" value="Genomic_DNA"/>
</dbReference>
<dbReference type="PANTHER" id="PTHR46173:SF1">
    <property type="entry name" value="CCA TRNA NUCLEOTIDYLTRANSFERASE 1, MITOCHONDRIAL"/>
    <property type="match status" value="1"/>
</dbReference>
<evidence type="ECO:0000256" key="8">
    <source>
        <dbReference type="RuleBase" id="RU003953"/>
    </source>
</evidence>
<keyword evidence="4" id="KW-0548">Nucleotidyltransferase</keyword>
<accession>A0A831TGY9</accession>
<evidence type="ECO:0000256" key="2">
    <source>
        <dbReference type="ARBA" id="ARBA00022679"/>
    </source>
</evidence>
<dbReference type="GO" id="GO:0000166">
    <property type="term" value="F:nucleotide binding"/>
    <property type="evidence" value="ECO:0007669"/>
    <property type="project" value="UniProtKB-KW"/>
</dbReference>
<comment type="similarity">
    <text evidence="8">Belongs to the tRNA nucleotidyltransferase/poly(A) polymerase family.</text>
</comment>
<dbReference type="Pfam" id="PF01743">
    <property type="entry name" value="PolyA_pol"/>
    <property type="match status" value="1"/>
</dbReference>
<evidence type="ECO:0000313" key="13">
    <source>
        <dbReference type="EMBL" id="HEG91894.1"/>
    </source>
</evidence>
<evidence type="ECO:0000256" key="7">
    <source>
        <dbReference type="ARBA" id="ARBA00022842"/>
    </source>
</evidence>
<gene>
    <name evidence="13" type="ORF">ENP34_10720</name>
</gene>
<dbReference type="Gene3D" id="3.30.460.10">
    <property type="entry name" value="Beta Polymerase, domain 2"/>
    <property type="match status" value="1"/>
</dbReference>
<evidence type="ECO:0000256" key="4">
    <source>
        <dbReference type="ARBA" id="ARBA00022695"/>
    </source>
</evidence>
<name>A0A831TGY9_9BACT</name>
<dbReference type="Pfam" id="PF12627">
    <property type="entry name" value="PolyA_pol_RNAbd"/>
    <property type="match status" value="1"/>
</dbReference>
<organism evidence="13">
    <name type="scientific">Thermorudis peleae</name>
    <dbReference type="NCBI Taxonomy" id="1382356"/>
    <lineage>
        <taxon>Bacteria</taxon>
        <taxon>Pseudomonadati</taxon>
        <taxon>Thermomicrobiota</taxon>
        <taxon>Thermomicrobia</taxon>
        <taxon>Thermomicrobia incertae sedis</taxon>
        <taxon>Thermorudis</taxon>
    </lineage>
</organism>
<sequence>MSVSDQDQQVRGTTAERDTILDRLPSPLRDLTQRLAATFAAHGQELYLVGGVVRDLLLGRPVTDLDLTTSAEPPQTKQLGQEAGAEAIYTVGEAFGTIGLVFDGITVEITTFREEHYPTPNRHPEVRYGTTLHGDLARRDFTINAIAVDVNSGEIIDPFGGREDLARRLIRAVGSPRERFAEDPLRILRAVRFAAELGFHIEPATLAAMKELAAELERISVERIAAELNRLLVAPDAAHGLRLLHEARLLPHVLPELMPLAEDPGRGRHKNIWNHTLQVVSQAPPRLAVRWAALLHDAAKPMTRSVDELGEVHFFGHEIEGANLARRALRRLRQDKALIERVARLVELHLRPAAYDETWTDSAVRRLMVEAGDLLEDLLDLVAADVTSARAHRRQRAARRIARLREHIRRLEEQAALAEIKSPLDGHELMAIFGLPPGRWIGELKAHLRELVIEGVIAPGDKDAALAEARRWMAEHYPPAPER</sequence>
<evidence type="ECO:0000256" key="9">
    <source>
        <dbReference type="SAM" id="Coils"/>
    </source>
</evidence>
<dbReference type="InterPro" id="IPR032828">
    <property type="entry name" value="PolyA_RNA-bd"/>
</dbReference>
<dbReference type="GO" id="GO:0000049">
    <property type="term" value="F:tRNA binding"/>
    <property type="evidence" value="ECO:0007669"/>
    <property type="project" value="TreeGrafter"/>
</dbReference>
<evidence type="ECO:0000259" key="10">
    <source>
        <dbReference type="Pfam" id="PF01743"/>
    </source>
</evidence>
<protein>
    <submittedName>
        <fullName evidence="13">HD domain-containing protein</fullName>
    </submittedName>
</protein>
<dbReference type="SUPFAM" id="SSF81891">
    <property type="entry name" value="Poly A polymerase C-terminal region-like"/>
    <property type="match status" value="1"/>
</dbReference>
<dbReference type="InterPro" id="IPR006675">
    <property type="entry name" value="HDIG_dom"/>
</dbReference>
<keyword evidence="9" id="KW-0175">Coiled coil</keyword>
<dbReference type="InterPro" id="IPR002646">
    <property type="entry name" value="PolA_pol_head_dom"/>
</dbReference>
<evidence type="ECO:0000256" key="5">
    <source>
        <dbReference type="ARBA" id="ARBA00022723"/>
    </source>
</evidence>
<dbReference type="CDD" id="cd05398">
    <property type="entry name" value="NT_ClassII-CCAase"/>
    <property type="match status" value="1"/>
</dbReference>
<reference evidence="13" key="1">
    <citation type="journal article" date="2020" name="mSystems">
        <title>Genome- and Community-Level Interaction Insights into Carbon Utilization and Element Cycling Functions of Hydrothermarchaeota in Hydrothermal Sediment.</title>
        <authorList>
            <person name="Zhou Z."/>
            <person name="Liu Y."/>
            <person name="Xu W."/>
            <person name="Pan J."/>
            <person name="Luo Z.H."/>
            <person name="Li M."/>
        </authorList>
    </citation>
    <scope>NUCLEOTIDE SEQUENCE [LARGE SCALE GENOMIC DNA]</scope>
    <source>
        <strain evidence="13">SpSt-210</strain>
    </source>
</reference>
<dbReference type="InterPro" id="IPR006674">
    <property type="entry name" value="HD_domain"/>
</dbReference>
<dbReference type="PANTHER" id="PTHR46173">
    <property type="entry name" value="CCA TRNA NUCLEOTIDYLTRANSFERASE 1, MITOCHONDRIAL"/>
    <property type="match status" value="1"/>
</dbReference>
<comment type="cofactor">
    <cofactor evidence="1">
        <name>Mg(2+)</name>
        <dbReference type="ChEBI" id="CHEBI:18420"/>
    </cofactor>
</comment>
<dbReference type="SUPFAM" id="SSF81301">
    <property type="entry name" value="Nucleotidyltransferase"/>
    <property type="match status" value="1"/>
</dbReference>
<keyword evidence="7" id="KW-0460">Magnesium</keyword>
<keyword evidence="3" id="KW-0819">tRNA processing</keyword>
<dbReference type="Gene3D" id="1.10.246.80">
    <property type="match status" value="1"/>
</dbReference>
<evidence type="ECO:0000259" key="12">
    <source>
        <dbReference type="Pfam" id="PF12627"/>
    </source>
</evidence>
<dbReference type="GO" id="GO:0008033">
    <property type="term" value="P:tRNA processing"/>
    <property type="evidence" value="ECO:0007669"/>
    <property type="project" value="UniProtKB-KW"/>
</dbReference>
<keyword evidence="8" id="KW-0694">RNA-binding</keyword>
<proteinExistence type="inferred from homology"/>